<feature type="region of interest" description="Disordered" evidence="5">
    <location>
        <begin position="1"/>
        <end position="28"/>
    </location>
</feature>
<dbReference type="CDD" id="cd23812">
    <property type="entry name" value="UBCc_ScPEX4-like"/>
    <property type="match status" value="1"/>
</dbReference>
<dbReference type="SMART" id="SM00212">
    <property type="entry name" value="UBCc"/>
    <property type="match status" value="1"/>
</dbReference>
<comment type="similarity">
    <text evidence="4">Belongs to the ubiquitin-conjugating enzyme family.</text>
</comment>
<evidence type="ECO:0000256" key="2">
    <source>
        <dbReference type="ARBA" id="ARBA00022786"/>
    </source>
</evidence>
<keyword evidence="8" id="KW-1185">Reference proteome</keyword>
<accession>A0ABN9UL34</accession>
<reference evidence="7" key="1">
    <citation type="submission" date="2023-10" db="EMBL/GenBank/DDBJ databases">
        <authorList>
            <person name="Chen Y."/>
            <person name="Shah S."/>
            <person name="Dougan E. K."/>
            <person name="Thang M."/>
            <person name="Chan C."/>
        </authorList>
    </citation>
    <scope>NUCLEOTIDE SEQUENCE [LARGE SCALE GENOMIC DNA]</scope>
</reference>
<feature type="region of interest" description="Disordered" evidence="5">
    <location>
        <begin position="146"/>
        <end position="188"/>
    </location>
</feature>
<dbReference type="Pfam" id="PF00179">
    <property type="entry name" value="UQ_con"/>
    <property type="match status" value="1"/>
</dbReference>
<keyword evidence="1" id="KW-0808">Transferase</keyword>
<organism evidence="7 8">
    <name type="scientific">Prorocentrum cordatum</name>
    <dbReference type="NCBI Taxonomy" id="2364126"/>
    <lineage>
        <taxon>Eukaryota</taxon>
        <taxon>Sar</taxon>
        <taxon>Alveolata</taxon>
        <taxon>Dinophyceae</taxon>
        <taxon>Prorocentrales</taxon>
        <taxon>Prorocentraceae</taxon>
        <taxon>Prorocentrum</taxon>
    </lineage>
</organism>
<evidence type="ECO:0000256" key="1">
    <source>
        <dbReference type="ARBA" id="ARBA00022679"/>
    </source>
</evidence>
<evidence type="ECO:0000256" key="3">
    <source>
        <dbReference type="PROSITE-ProRule" id="PRU10133"/>
    </source>
</evidence>
<dbReference type="EMBL" id="CAUYUJ010015989">
    <property type="protein sequence ID" value="CAK0860540.1"/>
    <property type="molecule type" value="Genomic_DNA"/>
</dbReference>
<sequence>MARTEQAAARDARHGEEPRPGKGGGDISIEMQNDTIENWSAVIRGPKDSPFEGGKFELRLQCSVNYPMSPPSEGRAWFVTKVFHPNVSYPAGEICLDILKSQWSPAWTLQYVCRAIAMMSDPNADSPLNCDAGNLVRRMATREATAPWPGCTQSSTPCRRRGGTMSSPGRSATDRGRTAPAARSPCRE</sequence>
<evidence type="ECO:0000313" key="7">
    <source>
        <dbReference type="EMBL" id="CAK0860540.1"/>
    </source>
</evidence>
<gene>
    <name evidence="7" type="ORF">PCOR1329_LOCUS49479</name>
</gene>
<dbReference type="PROSITE" id="PS00183">
    <property type="entry name" value="UBC_1"/>
    <property type="match status" value="1"/>
</dbReference>
<feature type="active site" description="Glycyl thioester intermediate" evidence="3">
    <location>
        <position position="95"/>
    </location>
</feature>
<dbReference type="InterPro" id="IPR000608">
    <property type="entry name" value="UBC"/>
</dbReference>
<feature type="domain" description="UBC core" evidence="6">
    <location>
        <begin position="6"/>
        <end position="157"/>
    </location>
</feature>
<dbReference type="InterPro" id="IPR016135">
    <property type="entry name" value="UBQ-conjugating_enzyme/RWD"/>
</dbReference>
<dbReference type="Gene3D" id="3.10.110.10">
    <property type="entry name" value="Ubiquitin Conjugating Enzyme"/>
    <property type="match status" value="1"/>
</dbReference>
<dbReference type="PROSITE" id="PS50127">
    <property type="entry name" value="UBC_2"/>
    <property type="match status" value="1"/>
</dbReference>
<keyword evidence="4" id="KW-0067">ATP-binding</keyword>
<keyword evidence="2 4" id="KW-0833">Ubl conjugation pathway</keyword>
<dbReference type="Proteomes" id="UP001189429">
    <property type="component" value="Unassembled WGS sequence"/>
</dbReference>
<dbReference type="SUPFAM" id="SSF54495">
    <property type="entry name" value="UBC-like"/>
    <property type="match status" value="1"/>
</dbReference>
<evidence type="ECO:0000259" key="6">
    <source>
        <dbReference type="PROSITE" id="PS50127"/>
    </source>
</evidence>
<dbReference type="InterPro" id="IPR023313">
    <property type="entry name" value="UBQ-conjugating_AS"/>
</dbReference>
<evidence type="ECO:0000256" key="4">
    <source>
        <dbReference type="RuleBase" id="RU362109"/>
    </source>
</evidence>
<evidence type="ECO:0000313" key="8">
    <source>
        <dbReference type="Proteomes" id="UP001189429"/>
    </source>
</evidence>
<comment type="caution">
    <text evidence="7">The sequence shown here is derived from an EMBL/GenBank/DDBJ whole genome shotgun (WGS) entry which is preliminary data.</text>
</comment>
<proteinExistence type="inferred from homology"/>
<evidence type="ECO:0000256" key="5">
    <source>
        <dbReference type="SAM" id="MobiDB-lite"/>
    </source>
</evidence>
<dbReference type="InterPro" id="IPR050113">
    <property type="entry name" value="Ub_conjugating_enzyme"/>
</dbReference>
<feature type="compositionally biased region" description="Basic and acidic residues" evidence="5">
    <location>
        <begin position="8"/>
        <end position="20"/>
    </location>
</feature>
<name>A0ABN9UL34_9DINO</name>
<keyword evidence="4" id="KW-0547">Nucleotide-binding</keyword>
<protein>
    <recommendedName>
        <fullName evidence="6">UBC core domain-containing protein</fullName>
    </recommendedName>
</protein>
<dbReference type="PANTHER" id="PTHR24067">
    <property type="entry name" value="UBIQUITIN-CONJUGATING ENZYME E2"/>
    <property type="match status" value="1"/>
</dbReference>